<proteinExistence type="inferred from homology"/>
<reference evidence="11 12" key="1">
    <citation type="journal article" date="2016" name="Nat. Commun.">
        <title>Thousands of microbial genomes shed light on interconnected biogeochemical processes in an aquifer system.</title>
        <authorList>
            <person name="Anantharaman K."/>
            <person name="Brown C.T."/>
            <person name="Hug L.A."/>
            <person name="Sharon I."/>
            <person name="Castelle C.J."/>
            <person name="Probst A.J."/>
            <person name="Thomas B.C."/>
            <person name="Singh A."/>
            <person name="Wilkins M.J."/>
            <person name="Karaoz U."/>
            <person name="Brodie E.L."/>
            <person name="Williams K.H."/>
            <person name="Hubbard S.S."/>
            <person name="Banfield J.F."/>
        </authorList>
    </citation>
    <scope>NUCLEOTIDE SEQUENCE [LARGE SCALE GENOMIC DNA]</scope>
</reference>
<dbReference type="EC" id="1.5.1.3" evidence="3 8"/>
<evidence type="ECO:0000256" key="7">
    <source>
        <dbReference type="ARBA" id="ARBA00025067"/>
    </source>
</evidence>
<evidence type="ECO:0000313" key="11">
    <source>
        <dbReference type="EMBL" id="OHA41707.1"/>
    </source>
</evidence>
<comment type="similarity">
    <text evidence="2 8 9">Belongs to the dihydrofolate reductase family.</text>
</comment>
<dbReference type="InterPro" id="IPR024072">
    <property type="entry name" value="DHFR-like_dom_sf"/>
</dbReference>
<keyword evidence="5 8" id="KW-0521">NADP</keyword>
<dbReference type="PANTHER" id="PTHR48069:SF3">
    <property type="entry name" value="DIHYDROFOLATE REDUCTASE"/>
    <property type="match status" value="1"/>
</dbReference>
<dbReference type="GO" id="GO:0004146">
    <property type="term" value="F:dihydrofolate reductase activity"/>
    <property type="evidence" value="ECO:0007669"/>
    <property type="project" value="UniProtKB-EC"/>
</dbReference>
<comment type="function">
    <text evidence="7 8">Key enzyme in folate metabolism. Catalyzes an essential reaction for de novo glycine and purine synthesis, and for DNA precursor synthesis.</text>
</comment>
<accession>A0A1G2P029</accession>
<dbReference type="Proteomes" id="UP000176429">
    <property type="component" value="Unassembled WGS sequence"/>
</dbReference>
<dbReference type="SUPFAM" id="SSF53597">
    <property type="entry name" value="Dihydrofolate reductase-like"/>
    <property type="match status" value="1"/>
</dbReference>
<dbReference type="FunFam" id="3.40.430.10:FF:000001">
    <property type="entry name" value="Dihydrofolate reductase"/>
    <property type="match status" value="1"/>
</dbReference>
<dbReference type="GO" id="GO:0046655">
    <property type="term" value="P:folic acid metabolic process"/>
    <property type="evidence" value="ECO:0007669"/>
    <property type="project" value="TreeGrafter"/>
</dbReference>
<dbReference type="PIRSF" id="PIRSF000194">
    <property type="entry name" value="DHFR"/>
    <property type="match status" value="1"/>
</dbReference>
<evidence type="ECO:0000256" key="5">
    <source>
        <dbReference type="ARBA" id="ARBA00022857"/>
    </source>
</evidence>
<evidence type="ECO:0000256" key="6">
    <source>
        <dbReference type="ARBA" id="ARBA00023002"/>
    </source>
</evidence>
<comment type="catalytic activity">
    <reaction evidence="8">
        <text>(6S)-5,6,7,8-tetrahydrofolate + NADP(+) = 7,8-dihydrofolate + NADPH + H(+)</text>
        <dbReference type="Rhea" id="RHEA:15009"/>
        <dbReference type="ChEBI" id="CHEBI:15378"/>
        <dbReference type="ChEBI" id="CHEBI:57451"/>
        <dbReference type="ChEBI" id="CHEBI:57453"/>
        <dbReference type="ChEBI" id="CHEBI:57783"/>
        <dbReference type="ChEBI" id="CHEBI:58349"/>
        <dbReference type="EC" id="1.5.1.3"/>
    </reaction>
</comment>
<name>A0A1G2P029_9BACT</name>
<dbReference type="EMBL" id="MHSH01000020">
    <property type="protein sequence ID" value="OHA41707.1"/>
    <property type="molecule type" value="Genomic_DNA"/>
</dbReference>
<dbReference type="Pfam" id="PF00186">
    <property type="entry name" value="DHFR_1"/>
    <property type="match status" value="1"/>
</dbReference>
<dbReference type="GO" id="GO:0070401">
    <property type="term" value="F:NADP+ binding"/>
    <property type="evidence" value="ECO:0007669"/>
    <property type="project" value="UniProtKB-ARBA"/>
</dbReference>
<feature type="domain" description="DHFR" evidence="10">
    <location>
        <begin position="2"/>
        <end position="163"/>
    </location>
</feature>
<dbReference type="GO" id="GO:0006730">
    <property type="term" value="P:one-carbon metabolic process"/>
    <property type="evidence" value="ECO:0007669"/>
    <property type="project" value="UniProtKB-KW"/>
</dbReference>
<evidence type="ECO:0000256" key="2">
    <source>
        <dbReference type="ARBA" id="ARBA00009539"/>
    </source>
</evidence>
<evidence type="ECO:0000256" key="9">
    <source>
        <dbReference type="RuleBase" id="RU004474"/>
    </source>
</evidence>
<comment type="caution">
    <text evidence="11">The sequence shown here is derived from an EMBL/GenBank/DDBJ whole genome shotgun (WGS) entry which is preliminary data.</text>
</comment>
<dbReference type="GO" id="GO:0046654">
    <property type="term" value="P:tetrahydrofolate biosynthetic process"/>
    <property type="evidence" value="ECO:0007669"/>
    <property type="project" value="UniProtKB-UniPathway"/>
</dbReference>
<dbReference type="AlphaFoldDB" id="A0A1G2P029"/>
<dbReference type="PRINTS" id="PR00070">
    <property type="entry name" value="DHFR"/>
</dbReference>
<evidence type="ECO:0000256" key="1">
    <source>
        <dbReference type="ARBA" id="ARBA00004903"/>
    </source>
</evidence>
<dbReference type="Gene3D" id="3.40.430.10">
    <property type="entry name" value="Dihydrofolate Reductase, subunit A"/>
    <property type="match status" value="1"/>
</dbReference>
<dbReference type="UniPathway" id="UPA00077">
    <property type="reaction ID" value="UER00158"/>
</dbReference>
<dbReference type="CDD" id="cd00209">
    <property type="entry name" value="DHFR"/>
    <property type="match status" value="1"/>
</dbReference>
<organism evidence="11 12">
    <name type="scientific">Candidatus Taylorbacteria bacterium RIFCSPLOWO2_02_FULL_46_40</name>
    <dbReference type="NCBI Taxonomy" id="1802329"/>
    <lineage>
        <taxon>Bacteria</taxon>
        <taxon>Candidatus Tayloriibacteriota</taxon>
    </lineage>
</organism>
<gene>
    <name evidence="11" type="ORF">A3H68_03540</name>
</gene>
<evidence type="ECO:0000256" key="8">
    <source>
        <dbReference type="PIRNR" id="PIRNR000194"/>
    </source>
</evidence>
<dbReference type="PROSITE" id="PS00075">
    <property type="entry name" value="DHFR_1"/>
    <property type="match status" value="1"/>
</dbReference>
<dbReference type="PANTHER" id="PTHR48069">
    <property type="entry name" value="DIHYDROFOLATE REDUCTASE"/>
    <property type="match status" value="1"/>
</dbReference>
<keyword evidence="6 8" id="KW-0560">Oxidoreductase</keyword>
<dbReference type="GO" id="GO:0005829">
    <property type="term" value="C:cytosol"/>
    <property type="evidence" value="ECO:0007669"/>
    <property type="project" value="TreeGrafter"/>
</dbReference>
<evidence type="ECO:0000259" key="10">
    <source>
        <dbReference type="PROSITE" id="PS51330"/>
    </source>
</evidence>
<evidence type="ECO:0000256" key="3">
    <source>
        <dbReference type="ARBA" id="ARBA00012856"/>
    </source>
</evidence>
<evidence type="ECO:0000256" key="4">
    <source>
        <dbReference type="ARBA" id="ARBA00022563"/>
    </source>
</evidence>
<evidence type="ECO:0000313" key="12">
    <source>
        <dbReference type="Proteomes" id="UP000176429"/>
    </source>
</evidence>
<protein>
    <recommendedName>
        <fullName evidence="3 8">Dihydrofolate reductase</fullName>
        <ecNumber evidence="3 8">1.5.1.3</ecNumber>
    </recommendedName>
</protein>
<dbReference type="InterPro" id="IPR017925">
    <property type="entry name" value="DHFR_CS"/>
</dbReference>
<dbReference type="InterPro" id="IPR001796">
    <property type="entry name" value="DHFR_dom"/>
</dbReference>
<sequence length="165" mass="18642">MTVSLIAAVAKNGAIGNKGKIPWRLSDDMKYFATVTNGHTVIMGRKTYESILKHLGKPLPNRTNIVVTKQENFNASGCIIAENLDAAIKAVLSEKIFVIGGSQIYEAALPFADKLYITHVDAETDGDAFFPKIDHRKWVKTWEECHTKDDKNDYNYCFAIYERRR</sequence>
<dbReference type="GO" id="GO:0046452">
    <property type="term" value="P:dihydrofolate metabolic process"/>
    <property type="evidence" value="ECO:0007669"/>
    <property type="project" value="TreeGrafter"/>
</dbReference>
<dbReference type="PROSITE" id="PS51330">
    <property type="entry name" value="DHFR_2"/>
    <property type="match status" value="1"/>
</dbReference>
<comment type="pathway">
    <text evidence="1 8">Cofactor biosynthesis; tetrahydrofolate biosynthesis; 5,6,7,8-tetrahydrofolate from 7,8-dihydrofolate: step 1/1.</text>
</comment>
<keyword evidence="4 8" id="KW-0554">One-carbon metabolism</keyword>
<dbReference type="InterPro" id="IPR012259">
    <property type="entry name" value="DHFR"/>
</dbReference>